<dbReference type="InterPro" id="IPR032423">
    <property type="entry name" value="AAA_assoc_2"/>
</dbReference>
<accession>A0A7V1PUP8</accession>
<dbReference type="EMBL" id="DRLD01000148">
    <property type="protein sequence ID" value="HED10081.1"/>
    <property type="molecule type" value="Genomic_DNA"/>
</dbReference>
<dbReference type="Proteomes" id="UP000886005">
    <property type="component" value="Unassembled WGS sequence"/>
</dbReference>
<proteinExistence type="inferred from homology"/>
<evidence type="ECO:0000256" key="2">
    <source>
        <dbReference type="ARBA" id="ARBA00008959"/>
    </source>
</evidence>
<comment type="similarity">
    <text evidence="2">Belongs to the AAA ATPase family. RarA/MGS1/WRNIP1 subfamily.</text>
</comment>
<evidence type="ECO:0000313" key="8">
    <source>
        <dbReference type="EMBL" id="HED10081.1"/>
    </source>
</evidence>
<dbReference type="Pfam" id="PF00004">
    <property type="entry name" value="AAA"/>
    <property type="match status" value="1"/>
</dbReference>
<evidence type="ECO:0000256" key="6">
    <source>
        <dbReference type="ARBA" id="ARBA00022840"/>
    </source>
</evidence>
<dbReference type="GO" id="GO:0016887">
    <property type="term" value="F:ATP hydrolysis activity"/>
    <property type="evidence" value="ECO:0007669"/>
    <property type="project" value="InterPro"/>
</dbReference>
<comment type="function">
    <text evidence="1">DNA-dependent ATPase that plays important roles in cellular responses to stalled DNA replication processes.</text>
</comment>
<organism evidence="8">
    <name type="scientific">Caldithrix abyssi</name>
    <dbReference type="NCBI Taxonomy" id="187145"/>
    <lineage>
        <taxon>Bacteria</taxon>
        <taxon>Pseudomonadati</taxon>
        <taxon>Calditrichota</taxon>
        <taxon>Calditrichia</taxon>
        <taxon>Calditrichales</taxon>
        <taxon>Calditrichaceae</taxon>
        <taxon>Caldithrix</taxon>
    </lineage>
</organism>
<evidence type="ECO:0000256" key="3">
    <source>
        <dbReference type="ARBA" id="ARBA00020776"/>
    </source>
</evidence>
<comment type="caution">
    <text evidence="8">The sequence shown here is derived from an EMBL/GenBank/DDBJ whole genome shotgun (WGS) entry which is preliminary data.</text>
</comment>
<evidence type="ECO:0000256" key="4">
    <source>
        <dbReference type="ARBA" id="ARBA00022705"/>
    </source>
</evidence>
<reference evidence="8" key="1">
    <citation type="journal article" date="2020" name="mSystems">
        <title>Genome- and Community-Level Interaction Insights into Carbon Utilization and Element Cycling Functions of Hydrothermarchaeota in Hydrothermal Sediment.</title>
        <authorList>
            <person name="Zhou Z."/>
            <person name="Liu Y."/>
            <person name="Xu W."/>
            <person name="Pan J."/>
            <person name="Luo Z.H."/>
            <person name="Li M."/>
        </authorList>
    </citation>
    <scope>NUCLEOTIDE SEQUENCE [LARGE SCALE GENOMIC DNA]</scope>
    <source>
        <strain evidence="8">HyVt-456</strain>
    </source>
</reference>
<dbReference type="InterPro" id="IPR051314">
    <property type="entry name" value="AAA_ATPase_RarA/MGS1/WRNIP1"/>
</dbReference>
<keyword evidence="6" id="KW-0067">ATP-binding</keyword>
<evidence type="ECO:0000256" key="5">
    <source>
        <dbReference type="ARBA" id="ARBA00022741"/>
    </source>
</evidence>
<protein>
    <recommendedName>
        <fullName evidence="3">Replication-associated recombination protein A</fullName>
    </recommendedName>
</protein>
<dbReference type="SUPFAM" id="SSF52540">
    <property type="entry name" value="P-loop containing nucleoside triphosphate hydrolases"/>
    <property type="match status" value="1"/>
</dbReference>
<dbReference type="GO" id="GO:0005524">
    <property type="term" value="F:ATP binding"/>
    <property type="evidence" value="ECO:0007669"/>
    <property type="project" value="UniProtKB-KW"/>
</dbReference>
<evidence type="ECO:0000256" key="1">
    <source>
        <dbReference type="ARBA" id="ARBA00002393"/>
    </source>
</evidence>
<dbReference type="AlphaFoldDB" id="A0A7V1PUP8"/>
<evidence type="ECO:0000259" key="7">
    <source>
        <dbReference type="SMART" id="SM00382"/>
    </source>
</evidence>
<dbReference type="CDD" id="cd00009">
    <property type="entry name" value="AAA"/>
    <property type="match status" value="1"/>
</dbReference>
<dbReference type="GO" id="GO:0006261">
    <property type="term" value="P:DNA-templated DNA replication"/>
    <property type="evidence" value="ECO:0007669"/>
    <property type="project" value="TreeGrafter"/>
</dbReference>
<dbReference type="FunFam" id="1.10.3710.10:FF:000004">
    <property type="entry name" value="Putative ATPase, AAA family"/>
    <property type="match status" value="1"/>
</dbReference>
<dbReference type="SUPFAM" id="SSF48019">
    <property type="entry name" value="post-AAA+ oligomerization domain-like"/>
    <property type="match status" value="1"/>
</dbReference>
<dbReference type="Gene3D" id="3.40.50.300">
    <property type="entry name" value="P-loop containing nucleotide triphosphate hydrolases"/>
    <property type="match status" value="1"/>
</dbReference>
<keyword evidence="4" id="KW-0235">DNA replication</keyword>
<dbReference type="GO" id="GO:0003677">
    <property type="term" value="F:DNA binding"/>
    <property type="evidence" value="ECO:0007669"/>
    <property type="project" value="InterPro"/>
</dbReference>
<dbReference type="GO" id="GO:0000731">
    <property type="term" value="P:DNA synthesis involved in DNA repair"/>
    <property type="evidence" value="ECO:0007669"/>
    <property type="project" value="TreeGrafter"/>
</dbReference>
<feature type="domain" description="AAA+ ATPase" evidence="7">
    <location>
        <begin position="38"/>
        <end position="155"/>
    </location>
</feature>
<dbReference type="InterPro" id="IPR003593">
    <property type="entry name" value="AAA+_ATPase"/>
</dbReference>
<dbReference type="GO" id="GO:0008047">
    <property type="term" value="F:enzyme activator activity"/>
    <property type="evidence" value="ECO:0007669"/>
    <property type="project" value="TreeGrafter"/>
</dbReference>
<gene>
    <name evidence="8" type="ORF">ENJ10_05300</name>
</gene>
<dbReference type="SMART" id="SM00382">
    <property type="entry name" value="AAA"/>
    <property type="match status" value="1"/>
</dbReference>
<dbReference type="Gene3D" id="1.10.8.60">
    <property type="match status" value="1"/>
</dbReference>
<dbReference type="CDD" id="cd18139">
    <property type="entry name" value="HLD_clamp_RarA"/>
    <property type="match status" value="1"/>
</dbReference>
<dbReference type="InterPro" id="IPR003959">
    <property type="entry name" value="ATPase_AAA_core"/>
</dbReference>
<dbReference type="FunFam" id="1.20.272.10:FF:000001">
    <property type="entry name" value="Putative AAA family ATPase"/>
    <property type="match status" value="1"/>
</dbReference>
<dbReference type="Pfam" id="PF12002">
    <property type="entry name" value="MgsA_C"/>
    <property type="match status" value="1"/>
</dbReference>
<name>A0A7V1PUP8_CALAY</name>
<dbReference type="InterPro" id="IPR008921">
    <property type="entry name" value="DNA_pol3_clamp-load_cplx_C"/>
</dbReference>
<dbReference type="PANTHER" id="PTHR13779">
    <property type="entry name" value="WERNER HELICASE-INTERACTING PROTEIN 1 FAMILY MEMBER"/>
    <property type="match status" value="1"/>
</dbReference>
<dbReference type="Pfam" id="PF16193">
    <property type="entry name" value="AAA_assoc_2"/>
    <property type="match status" value="1"/>
</dbReference>
<dbReference type="InterPro" id="IPR027417">
    <property type="entry name" value="P-loop_NTPase"/>
</dbReference>
<sequence length="427" mass="47056">MNRPLAERCRPRRLEQVVGHDAVLGPEGFLSKNLRSGHIPSLILWGPPGVGKTTLARILAHEVDLEMVELSATSSGVKDVKEVIGRARQKFSFHQKATLLFIDEIHRFNKAQQDALLHATEQGIIVLIGATTENPSFEVNSALLSRCRVLPLQTLQKEDLQKIIERALKEDPVLKQRKIKISGLEALLFLGGGDARKTLNLLEAACNMMPPGEEMDITAALIEDAASGLTLPYDKKSDYHYDTISAFIKSVRGSDPDAAVYWLARMLDAGEDPLFIARRLIILASEDVGNAEPYALSLANAAFDAVKKTGMPEARIMLAQATTYLAAVPKSNAAYLAIDAALAEVKKSGALPVPLHLRNAPTRLMKELDYGAGYKYPHDFSNHFADQAYLPQELSGKRFYKPSASGREARLKEWLAKLWPRKGEQDA</sequence>
<dbReference type="InterPro" id="IPR021886">
    <property type="entry name" value="MgsA_C"/>
</dbReference>
<dbReference type="Gene3D" id="1.10.3710.10">
    <property type="entry name" value="DNA polymerase III clamp loader subunits, C-terminal domain"/>
    <property type="match status" value="1"/>
</dbReference>
<dbReference type="FunFam" id="3.40.50.300:FF:000137">
    <property type="entry name" value="Replication-associated recombination protein A"/>
    <property type="match status" value="1"/>
</dbReference>
<dbReference type="PANTHER" id="PTHR13779:SF7">
    <property type="entry name" value="ATPASE WRNIP1"/>
    <property type="match status" value="1"/>
</dbReference>
<dbReference type="Gene3D" id="1.20.272.10">
    <property type="match status" value="1"/>
</dbReference>
<keyword evidence="5" id="KW-0547">Nucleotide-binding</keyword>
<dbReference type="GO" id="GO:0017116">
    <property type="term" value="F:single-stranded DNA helicase activity"/>
    <property type="evidence" value="ECO:0007669"/>
    <property type="project" value="TreeGrafter"/>
</dbReference>